<evidence type="ECO:0000259" key="6">
    <source>
        <dbReference type="PROSITE" id="PS51382"/>
    </source>
</evidence>
<dbReference type="InterPro" id="IPR017946">
    <property type="entry name" value="PLC-like_Pdiesterase_TIM-brl"/>
</dbReference>
<dbReference type="Pfam" id="PF03105">
    <property type="entry name" value="SPX"/>
    <property type="match status" value="1"/>
</dbReference>
<proteinExistence type="predicted"/>
<feature type="compositionally biased region" description="Basic and acidic residues" evidence="5">
    <location>
        <begin position="396"/>
        <end position="407"/>
    </location>
</feature>
<feature type="region of interest" description="Disordered" evidence="5">
    <location>
        <begin position="1172"/>
        <end position="1192"/>
    </location>
</feature>
<dbReference type="InterPro" id="IPR051578">
    <property type="entry name" value="GDPD"/>
</dbReference>
<feature type="domain" description="SPX" evidence="6">
    <location>
        <begin position="1"/>
        <end position="158"/>
    </location>
</feature>
<dbReference type="InterPro" id="IPR004331">
    <property type="entry name" value="SPX_dom"/>
</dbReference>
<feature type="repeat" description="ANK" evidence="4">
    <location>
        <begin position="622"/>
        <end position="654"/>
    </location>
</feature>
<dbReference type="PROSITE" id="PS51704">
    <property type="entry name" value="GP_PDE"/>
    <property type="match status" value="1"/>
</dbReference>
<dbReference type="Gene3D" id="3.20.20.190">
    <property type="entry name" value="Phosphatidylinositol (PI) phosphodiesterase"/>
    <property type="match status" value="1"/>
</dbReference>
<evidence type="ECO:0000256" key="4">
    <source>
        <dbReference type="PROSITE-ProRule" id="PRU00023"/>
    </source>
</evidence>
<keyword evidence="9" id="KW-1185">Reference proteome</keyword>
<feature type="region of interest" description="Disordered" evidence="5">
    <location>
        <begin position="756"/>
        <end position="789"/>
    </location>
</feature>
<reference evidence="8" key="1">
    <citation type="submission" date="2022-03" db="EMBL/GenBank/DDBJ databases">
        <authorList>
            <person name="Legras J.-L."/>
            <person name="Devillers H."/>
            <person name="Grondin C."/>
        </authorList>
    </citation>
    <scope>NUCLEOTIDE SEQUENCE</scope>
    <source>
        <strain evidence="8">CLIB 1423</strain>
    </source>
</reference>
<keyword evidence="3 4" id="KW-0040">ANK repeat</keyword>
<dbReference type="Proteomes" id="UP000837801">
    <property type="component" value="Unassembled WGS sequence"/>
</dbReference>
<sequence>MKFGKTFITHQIPEWSTHYMNYKQLKKRIKTIDLVVNQDDLQPSEIPELIGSILAEFFFELDRDIEKVDEFYNKQYKEYEKRLSKILLVLGWSDSNKEINHQIKSSDELDEIVAILLELRTIYRNLKWYGELNHKGFVKILKKLDKKLNWVTDLSNEHVQGVLEEEEEENEQTTILKPELREIIRKINLPMNHKDDYLATRVNALPFANGLELQNGLVTIGEVLNQLGANTGATAGVNSSISPALIPRSLSVSPSVNGAGEYLKIGDANYSIDHQTMETYYSYIAKDDSARLVSEIGIKANIKSLIALLNKATLLASFKCIDAIFQILISKAGDNISGALFDSYDISGRNFFHHHIITLGKKQKIQEAKKSQSDFEKLKEVQEKEMQVQQESGDYGIHDKREQKEVNSRSSSPIETTPGESGDLNRLYGNEGGPDGVKLDSVKTGGIKYLLNEIIYPNENFKSILGPLLNAKDNYQRTPLHYCAQYGLKDLSGEILDFLNIKLNLLANCQSIDDLKFWGDQENLTPLHLAIIGKHPKTSEKLIKHSNTPKLSCPNLLLLAVRLDEPEILDIIILQGKIDIDYTDIEHNMETALYIASRLNLVGIVKHLIKLGANMELGELVFGWTPIFISASEGYKDVVKVLLENKCQFDYVDESGWLPMEHACLRGHLDVADMLKPDNPKLLNYDINNPSNNLVRRKLSEAPSKIVNRNAIYNNNNGSFSTSSIDKLPEPNKNVVNEVYKQLKQLDMSEERGIDKKLASGSSGSNSSSAASSVTNSNTRLISRSKSPLNKRKIKPVKSFGHKYLNPDETLILITLGTTDLRDASEPIELNKISMAKTFFTELDTALSLVITCRDKSSVHNNKPIEPPIIIDLPLEDHHGSASDPISFKLTNGLKPEDTIITFDVVPTYQYTNLSKDAEEEFSVSSKKKILGRAVAMMQSAYTRVGPNLRSLNNNITIPIIEFSTLDVLGSIRFEYMYVSSFNHPQMHIGRTDTYWKQLVSTRVIGHRGLGKNVSNRNSLQLGENTVESFIAAASLGASYVEFDVQLTKDFVPVIYHDFTVAESGVDIPMHALTAEQFLGLSDDSSEHLKKLKWKIDQANHNNAANKAVSAADSNGFPEDKKDFVFKKNYSLDDEMLSKMHRPRSMSQYPDYTKKKTGSVFDELAKAVKIGKNAGTAHDDDDDEDDGDQDEVDREFKSQNNNRMKLTKTWKDKGFKGNARGLSIASNFVTLSELFKKLPKNVGFNIELKYPMLDEAEQESMGEIAIDINFYVDTILKVIYDENKNGRDIIFSSFHPDVCLLLSLKQPTMPILFLTEAGTASMADIRASSLQNAIRFAKKWNLLGIVSAAQAIVKTPRLAQVVKSSGLVCVTYGVENNSPELAKIQMKAGVDAVIADSVLAVREGLRKAQESEEQAVNV</sequence>
<dbReference type="Pfam" id="PF25329">
    <property type="entry name" value="C2_GDE1"/>
    <property type="match status" value="1"/>
</dbReference>
<comment type="caution">
    <text evidence="8">The sequence shown here is derived from an EMBL/GenBank/DDBJ whole genome shotgun (WGS) entry which is preliminary data.</text>
</comment>
<dbReference type="Gene3D" id="1.25.40.20">
    <property type="entry name" value="Ankyrin repeat-containing domain"/>
    <property type="match status" value="2"/>
</dbReference>
<dbReference type="InterPro" id="IPR002110">
    <property type="entry name" value="Ankyrin_rpt"/>
</dbReference>
<keyword evidence="1" id="KW-0677">Repeat</keyword>
<dbReference type="OrthoDB" id="197419at2759"/>
<evidence type="ECO:0000256" key="2">
    <source>
        <dbReference type="ARBA" id="ARBA00022801"/>
    </source>
</evidence>
<dbReference type="PANTHER" id="PTHR22958">
    <property type="entry name" value="GLYCEROPHOSPHORYL DIESTER PHOSPHODIESTERASE"/>
    <property type="match status" value="1"/>
</dbReference>
<dbReference type="EMBL" id="CAKXYY010000022">
    <property type="protein sequence ID" value="CAH2355155.1"/>
    <property type="molecule type" value="Genomic_DNA"/>
</dbReference>
<dbReference type="Pfam" id="PF12796">
    <property type="entry name" value="Ank_2"/>
    <property type="match status" value="1"/>
</dbReference>
<feature type="compositionally biased region" description="Low complexity" evidence="5">
    <location>
        <begin position="759"/>
        <end position="779"/>
    </location>
</feature>
<evidence type="ECO:0000256" key="3">
    <source>
        <dbReference type="ARBA" id="ARBA00023043"/>
    </source>
</evidence>
<dbReference type="PROSITE" id="PS50007">
    <property type="entry name" value="PIPLC_X_DOMAIN"/>
    <property type="match status" value="1"/>
</dbReference>
<dbReference type="Pfam" id="PF03009">
    <property type="entry name" value="GDPD"/>
    <property type="match status" value="2"/>
</dbReference>
<evidence type="ECO:0000256" key="5">
    <source>
        <dbReference type="SAM" id="MobiDB-lite"/>
    </source>
</evidence>
<dbReference type="InterPro" id="IPR030395">
    <property type="entry name" value="GP_PDE_dom"/>
</dbReference>
<dbReference type="PROSITE" id="PS51382">
    <property type="entry name" value="SPX"/>
    <property type="match status" value="1"/>
</dbReference>
<gene>
    <name evidence="8" type="ORF">CLIB1423_22S00980</name>
</gene>
<evidence type="ECO:0000256" key="1">
    <source>
        <dbReference type="ARBA" id="ARBA00022737"/>
    </source>
</evidence>
<evidence type="ECO:0000313" key="8">
    <source>
        <dbReference type="EMBL" id="CAH2355155.1"/>
    </source>
</evidence>
<accession>A0A9P0QU87</accession>
<name>A0A9P0QU87_9ASCO</name>
<dbReference type="SUPFAM" id="SSF51695">
    <property type="entry name" value="PLC-like phosphodiesterases"/>
    <property type="match status" value="1"/>
</dbReference>
<feature type="domain" description="GP-PDE" evidence="7">
    <location>
        <begin position="1002"/>
        <end position="1405"/>
    </location>
</feature>
<dbReference type="SUPFAM" id="SSF48403">
    <property type="entry name" value="Ankyrin repeat"/>
    <property type="match status" value="1"/>
</dbReference>
<organism evidence="8 9">
    <name type="scientific">[Candida] railenensis</name>
    <dbReference type="NCBI Taxonomy" id="45579"/>
    <lineage>
        <taxon>Eukaryota</taxon>
        <taxon>Fungi</taxon>
        <taxon>Dikarya</taxon>
        <taxon>Ascomycota</taxon>
        <taxon>Saccharomycotina</taxon>
        <taxon>Pichiomycetes</taxon>
        <taxon>Debaryomycetaceae</taxon>
        <taxon>Kurtzmaniella</taxon>
    </lineage>
</organism>
<protein>
    <submittedName>
        <fullName evidence="8">Glycerophosphocholine phosphodiesterase Gde1p</fullName>
    </submittedName>
</protein>
<feature type="region of interest" description="Disordered" evidence="5">
    <location>
        <begin position="387"/>
        <end position="425"/>
    </location>
</feature>
<dbReference type="GO" id="GO:0047389">
    <property type="term" value="F:glycerophosphocholine phosphodiesterase activity"/>
    <property type="evidence" value="ECO:0007669"/>
    <property type="project" value="TreeGrafter"/>
</dbReference>
<dbReference type="GO" id="GO:0046475">
    <property type="term" value="P:glycerophospholipid catabolic process"/>
    <property type="evidence" value="ECO:0007669"/>
    <property type="project" value="TreeGrafter"/>
</dbReference>
<dbReference type="PANTHER" id="PTHR22958:SF1">
    <property type="entry name" value="GLYCEROPHOSPHOCHOLINE PHOSPHODIESTERASE GPCPD1"/>
    <property type="match status" value="1"/>
</dbReference>
<dbReference type="InterPro" id="IPR036770">
    <property type="entry name" value="Ankyrin_rpt-contain_sf"/>
</dbReference>
<evidence type="ECO:0000313" key="9">
    <source>
        <dbReference type="Proteomes" id="UP000837801"/>
    </source>
</evidence>
<feature type="compositionally biased region" description="Acidic residues" evidence="5">
    <location>
        <begin position="1179"/>
        <end position="1192"/>
    </location>
</feature>
<evidence type="ECO:0000259" key="7">
    <source>
        <dbReference type="PROSITE" id="PS51704"/>
    </source>
</evidence>
<dbReference type="InterPro" id="IPR057506">
    <property type="entry name" value="C2_GPCPD1"/>
</dbReference>
<dbReference type="CDD" id="cd14484">
    <property type="entry name" value="SPX_GDE1_like"/>
    <property type="match status" value="1"/>
</dbReference>
<keyword evidence="2" id="KW-0378">Hydrolase</keyword>
<feature type="compositionally biased region" description="Polar residues" evidence="5">
    <location>
        <begin position="408"/>
        <end position="419"/>
    </location>
</feature>
<dbReference type="SMART" id="SM00248">
    <property type="entry name" value="ANK"/>
    <property type="match status" value="6"/>
</dbReference>
<dbReference type="PROSITE" id="PS50088">
    <property type="entry name" value="ANK_REPEAT"/>
    <property type="match status" value="1"/>
</dbReference>